<reference evidence="2 3" key="1">
    <citation type="submission" date="2019-01" db="EMBL/GenBank/DDBJ databases">
        <authorList>
            <person name="Chen W.-M."/>
        </authorList>
    </citation>
    <scope>NUCLEOTIDE SEQUENCE [LARGE SCALE GENOMIC DNA]</scope>
    <source>
        <strain evidence="2 3">CCP-18</strain>
    </source>
</reference>
<sequence length="308" mass="33591">MSDHPTLSRWHAWQQLADALEHLLLWPQSAADFPLALRELAQQVDALMAQDTDLGVFEVVRISPDKLTRYGALHSLHTASVVWLVAQRKEWVQAKRLCALQAALTMNIAVTDLQTTLAQQPGPMNEEQQTRMRNHALDSERLLRSLGVGDETWLAAVAEHHEQPGGKGYPRGLDRTGELADLLRTCDVFCAKMSPRAGRTAMLSPTAAEAIFRQRSANYFGATVVTTMGVYPPGSLVSLGSGEQAMVTERTRDPLRPMIALLTDAEGQALDAPQASGTDASGDRKVVGPARSADPAHLFTPTDVLKTR</sequence>
<accession>A0A437LKX7</accession>
<evidence type="ECO:0000256" key="1">
    <source>
        <dbReference type="SAM" id="MobiDB-lite"/>
    </source>
</evidence>
<dbReference type="Proteomes" id="UP000288587">
    <property type="component" value="Unassembled WGS sequence"/>
</dbReference>
<keyword evidence="3" id="KW-1185">Reference proteome</keyword>
<dbReference type="CDD" id="cd00077">
    <property type="entry name" value="HDc"/>
    <property type="match status" value="1"/>
</dbReference>
<protein>
    <recommendedName>
        <fullName evidence="4">Phosphohydrolase</fullName>
    </recommendedName>
</protein>
<evidence type="ECO:0000313" key="3">
    <source>
        <dbReference type="Proteomes" id="UP000288587"/>
    </source>
</evidence>
<dbReference type="OrthoDB" id="9774747at2"/>
<gene>
    <name evidence="2" type="ORF">EOD73_08560</name>
</gene>
<evidence type="ECO:0008006" key="4">
    <source>
        <dbReference type="Google" id="ProtNLM"/>
    </source>
</evidence>
<dbReference type="InterPro" id="IPR003607">
    <property type="entry name" value="HD/PDEase_dom"/>
</dbReference>
<name>A0A437LKX7_9BURK</name>
<dbReference type="RefSeq" id="WP_127682583.1">
    <property type="nucleotide sequence ID" value="NZ_SACM01000002.1"/>
</dbReference>
<proteinExistence type="predicted"/>
<feature type="region of interest" description="Disordered" evidence="1">
    <location>
        <begin position="269"/>
        <end position="308"/>
    </location>
</feature>
<dbReference type="PANTHER" id="PTHR43155:SF2">
    <property type="entry name" value="CYCLIC DI-GMP PHOSPHODIESTERASE PA4108"/>
    <property type="match status" value="1"/>
</dbReference>
<organism evidence="2 3">
    <name type="scientific">Inhella crocodyli</name>
    <dbReference type="NCBI Taxonomy" id="2499851"/>
    <lineage>
        <taxon>Bacteria</taxon>
        <taxon>Pseudomonadati</taxon>
        <taxon>Pseudomonadota</taxon>
        <taxon>Betaproteobacteria</taxon>
        <taxon>Burkholderiales</taxon>
        <taxon>Sphaerotilaceae</taxon>
        <taxon>Inhella</taxon>
    </lineage>
</organism>
<comment type="caution">
    <text evidence="2">The sequence shown here is derived from an EMBL/GenBank/DDBJ whole genome shotgun (WGS) entry which is preliminary data.</text>
</comment>
<dbReference type="PANTHER" id="PTHR43155">
    <property type="entry name" value="CYCLIC DI-GMP PHOSPHODIESTERASE PA4108-RELATED"/>
    <property type="match status" value="1"/>
</dbReference>
<dbReference type="AlphaFoldDB" id="A0A437LKX7"/>
<dbReference type="Pfam" id="PF13487">
    <property type="entry name" value="HD_5"/>
    <property type="match status" value="1"/>
</dbReference>
<evidence type="ECO:0000313" key="2">
    <source>
        <dbReference type="EMBL" id="RVT86085.1"/>
    </source>
</evidence>
<dbReference type="Gene3D" id="1.10.3210.10">
    <property type="entry name" value="Hypothetical protein af1432"/>
    <property type="match status" value="1"/>
</dbReference>
<dbReference type="SUPFAM" id="SSF109604">
    <property type="entry name" value="HD-domain/PDEase-like"/>
    <property type="match status" value="1"/>
</dbReference>
<dbReference type="EMBL" id="SACM01000002">
    <property type="protein sequence ID" value="RVT86085.1"/>
    <property type="molecule type" value="Genomic_DNA"/>
</dbReference>